<dbReference type="AlphaFoldDB" id="A0A5B0R9K3"/>
<comment type="caution">
    <text evidence="2">The sequence shown here is derived from an EMBL/GenBank/DDBJ whole genome shotgun (WGS) entry which is preliminary data.</text>
</comment>
<feature type="chain" id="PRO_5023112794" evidence="1">
    <location>
        <begin position="20"/>
        <end position="63"/>
    </location>
</feature>
<dbReference type="Proteomes" id="UP000325313">
    <property type="component" value="Unassembled WGS sequence"/>
</dbReference>
<accession>A0A5B0R9K3</accession>
<evidence type="ECO:0000313" key="3">
    <source>
        <dbReference type="Proteomes" id="UP000325313"/>
    </source>
</evidence>
<protein>
    <submittedName>
        <fullName evidence="2">Uncharacterized protein</fullName>
    </submittedName>
</protein>
<gene>
    <name evidence="2" type="ORF">PGTUg99_025788</name>
</gene>
<organism evidence="2 3">
    <name type="scientific">Puccinia graminis f. sp. tritici</name>
    <dbReference type="NCBI Taxonomy" id="56615"/>
    <lineage>
        <taxon>Eukaryota</taxon>
        <taxon>Fungi</taxon>
        <taxon>Dikarya</taxon>
        <taxon>Basidiomycota</taxon>
        <taxon>Pucciniomycotina</taxon>
        <taxon>Pucciniomycetes</taxon>
        <taxon>Pucciniales</taxon>
        <taxon>Pucciniaceae</taxon>
        <taxon>Puccinia</taxon>
    </lineage>
</organism>
<name>A0A5B0R9K3_PUCGR</name>
<keyword evidence="1" id="KW-0732">Signal</keyword>
<sequence>MSTVMALSLLLFAHWNLESQCLGLSPKKAAKLIRSEASFAEFTADFITYHSPWTSAISFDIGL</sequence>
<evidence type="ECO:0000256" key="1">
    <source>
        <dbReference type="SAM" id="SignalP"/>
    </source>
</evidence>
<dbReference type="EMBL" id="VDEP01000236">
    <property type="protein sequence ID" value="KAA1122072.1"/>
    <property type="molecule type" value="Genomic_DNA"/>
</dbReference>
<evidence type="ECO:0000313" key="2">
    <source>
        <dbReference type="EMBL" id="KAA1122072.1"/>
    </source>
</evidence>
<proteinExistence type="predicted"/>
<feature type="signal peptide" evidence="1">
    <location>
        <begin position="1"/>
        <end position="19"/>
    </location>
</feature>
<reference evidence="2 3" key="1">
    <citation type="submission" date="2019-05" db="EMBL/GenBank/DDBJ databases">
        <title>Emergence of the Ug99 lineage of the wheat stem rust pathogen through somatic hybridization.</title>
        <authorList>
            <person name="Li F."/>
            <person name="Upadhyaya N.M."/>
            <person name="Sperschneider J."/>
            <person name="Matny O."/>
            <person name="Nguyen-Phuc H."/>
            <person name="Mago R."/>
            <person name="Raley C."/>
            <person name="Miller M.E."/>
            <person name="Silverstein K.A.T."/>
            <person name="Henningsen E."/>
            <person name="Hirsch C.D."/>
            <person name="Visser B."/>
            <person name="Pretorius Z.A."/>
            <person name="Steffenson B.J."/>
            <person name="Schwessinger B."/>
            <person name="Dodds P.N."/>
            <person name="Figueroa M."/>
        </authorList>
    </citation>
    <scope>NUCLEOTIDE SEQUENCE [LARGE SCALE GENOMIC DNA]</scope>
    <source>
        <strain evidence="2 3">Ug99</strain>
    </source>
</reference>